<comment type="caution">
    <text evidence="8">The sequence shown here is derived from an EMBL/GenBank/DDBJ whole genome shotgun (WGS) entry which is preliminary data.</text>
</comment>
<proteinExistence type="inferred from homology"/>
<dbReference type="GO" id="GO:0046872">
    <property type="term" value="F:metal ion binding"/>
    <property type="evidence" value="ECO:0007669"/>
    <property type="project" value="UniProtKB-KW"/>
</dbReference>
<dbReference type="AlphaFoldDB" id="A0A8H7GY66"/>
<dbReference type="Proteomes" id="UP000649328">
    <property type="component" value="Unassembled WGS sequence"/>
</dbReference>
<keyword evidence="4" id="KW-0223">Dioxygenase</keyword>
<evidence type="ECO:0000256" key="5">
    <source>
        <dbReference type="ARBA" id="ARBA00023002"/>
    </source>
</evidence>
<comment type="similarity">
    <text evidence="2">Belongs to the TfdA dioxygenase family.</text>
</comment>
<dbReference type="OrthoDB" id="10257314at2759"/>
<dbReference type="SUPFAM" id="SSF51197">
    <property type="entry name" value="Clavaminate synthase-like"/>
    <property type="match status" value="2"/>
</dbReference>
<organism evidence="8 9">
    <name type="scientific">Metschnikowia pulcherrima</name>
    <dbReference type="NCBI Taxonomy" id="27326"/>
    <lineage>
        <taxon>Eukaryota</taxon>
        <taxon>Fungi</taxon>
        <taxon>Dikarya</taxon>
        <taxon>Ascomycota</taxon>
        <taxon>Saccharomycotina</taxon>
        <taxon>Pichiomycetes</taxon>
        <taxon>Metschnikowiaceae</taxon>
        <taxon>Metschnikowia</taxon>
    </lineage>
</organism>
<accession>A0A8H7GY66</accession>
<evidence type="ECO:0000256" key="4">
    <source>
        <dbReference type="ARBA" id="ARBA00022964"/>
    </source>
</evidence>
<dbReference type="Pfam" id="PF02668">
    <property type="entry name" value="TauD"/>
    <property type="match status" value="2"/>
</dbReference>
<dbReference type="PANTHER" id="PTHR30468">
    <property type="entry name" value="ALPHA-KETOGLUTARATE-DEPENDENT SULFONATE DIOXYGENASE"/>
    <property type="match status" value="1"/>
</dbReference>
<gene>
    <name evidence="8" type="ORF">HF325_000529</name>
</gene>
<evidence type="ECO:0000313" key="9">
    <source>
        <dbReference type="Proteomes" id="UP000649328"/>
    </source>
</evidence>
<name>A0A8H7GY66_9ASCO</name>
<dbReference type="GO" id="GO:0005737">
    <property type="term" value="C:cytoplasm"/>
    <property type="evidence" value="ECO:0007669"/>
    <property type="project" value="TreeGrafter"/>
</dbReference>
<feature type="domain" description="TauD/TfdA-like" evidence="7">
    <location>
        <begin position="87"/>
        <end position="279"/>
    </location>
</feature>
<keyword evidence="6" id="KW-0408">Iron</keyword>
<sequence>MSPPVATETAKFAISSSQIQASKVETTKDGRLVISKENRETSKFPEYLPQWDSSLKFPHPDFFEHHEPGARADPSFPNLFPKSNEVVKQITPKFGSEVRGIQISDLNDAGKDELALLVAQRGVVVFRDQNWAQKGPGFITEFGRHFGKLHIHQTSGAPEGFPELHVTYRKPDTEEFARYNTKTNYVQWHSDVSHPEQLFFAVLEGPDAGGDTAFADTVEAYRRLSPEFQKRLEGLHVLHSAVLQAQNSLAQGGTPRRSASEHIHPLVRVHPATKEKALYWEPNTVVVWDNRRTVHTAIIDWDTPVLRHAVRASRVEFNEDGILVISGENTKDSKFLDYLPQWDKSQNEVRGVQISDLTNAGKDELALLVAQRGVVVFRDQDWARKGPEFITEYGRYFGKLPYHQTSGAPEGFPELHITYRKPEDDEGFKKHITKNNYVQWHSDVSYELQPPGTTFFAVLEGPDAGGDTAFADTVEAYRRLSPEFQRRLEGLHVLHSALRQANDSSSKGGIPRRELAEHIHPLVRIHPVTKEKALFVNKPFTKRIVELKEEESDYLLEFLNKHVESSHDLQLRAKWEPNTVVVWDNRRTVHTAIIDWDTPILRHAVRVTPQAERPTDSLEDLNKPKPELGDGKFLALSASALV</sequence>
<dbReference type="Gene3D" id="3.60.130.10">
    <property type="entry name" value="Clavaminate synthase-like"/>
    <property type="match status" value="2"/>
</dbReference>
<dbReference type="InterPro" id="IPR051323">
    <property type="entry name" value="AtsK-like"/>
</dbReference>
<keyword evidence="3" id="KW-0479">Metal-binding</keyword>
<protein>
    <recommendedName>
        <fullName evidence="7">TauD/TfdA-like domain-containing protein</fullName>
    </recommendedName>
</protein>
<evidence type="ECO:0000256" key="3">
    <source>
        <dbReference type="ARBA" id="ARBA00022723"/>
    </source>
</evidence>
<dbReference type="InterPro" id="IPR042098">
    <property type="entry name" value="TauD-like_sf"/>
</dbReference>
<evidence type="ECO:0000313" key="8">
    <source>
        <dbReference type="EMBL" id="KAF8005072.1"/>
    </source>
</evidence>
<dbReference type="FunFam" id="3.60.130.10:FF:000003">
    <property type="entry name" value="Alpha-ketoglutarate-dependent taurine dioxygenase"/>
    <property type="match status" value="1"/>
</dbReference>
<comment type="cofactor">
    <cofactor evidence="1">
        <name>Fe(2+)</name>
        <dbReference type="ChEBI" id="CHEBI:29033"/>
    </cofactor>
</comment>
<dbReference type="GO" id="GO:0044273">
    <property type="term" value="P:sulfur compound catabolic process"/>
    <property type="evidence" value="ECO:0007669"/>
    <property type="project" value="TreeGrafter"/>
</dbReference>
<dbReference type="PANTHER" id="PTHR30468:SF1">
    <property type="entry name" value="ALPHA-KETOGLUTARATE-DEPENDENT SULFONATE DIOXYGENASE"/>
    <property type="match status" value="1"/>
</dbReference>
<keyword evidence="5" id="KW-0560">Oxidoreductase</keyword>
<feature type="domain" description="TauD/TfdA-like" evidence="7">
    <location>
        <begin position="345"/>
        <end position="608"/>
    </location>
</feature>
<reference evidence="8" key="1">
    <citation type="submission" date="2020-10" db="EMBL/GenBank/DDBJ databases">
        <title>The Whole-Genome Sequence of Metschnikowia persimmonesis, a Novel Endophytic Yeast Species Isolated from Medicinal Plant Diospyros kaki Thumb.</title>
        <authorList>
            <person name="Rahmat E."/>
            <person name="Kang Y."/>
        </authorList>
    </citation>
    <scope>NUCLEOTIDE SEQUENCE</scope>
    <source>
        <strain evidence="8">KIOM G15050</strain>
    </source>
</reference>
<dbReference type="InterPro" id="IPR003819">
    <property type="entry name" value="TauD/TfdA-like"/>
</dbReference>
<evidence type="ECO:0000256" key="6">
    <source>
        <dbReference type="ARBA" id="ARBA00023004"/>
    </source>
</evidence>
<evidence type="ECO:0000256" key="1">
    <source>
        <dbReference type="ARBA" id="ARBA00001954"/>
    </source>
</evidence>
<dbReference type="EMBL" id="JACBPP010000001">
    <property type="protein sequence ID" value="KAF8005072.1"/>
    <property type="molecule type" value="Genomic_DNA"/>
</dbReference>
<keyword evidence="9" id="KW-1185">Reference proteome</keyword>
<dbReference type="GO" id="GO:0000907">
    <property type="term" value="F:sulfonate dioxygenase activity"/>
    <property type="evidence" value="ECO:0007669"/>
    <property type="project" value="TreeGrafter"/>
</dbReference>
<evidence type="ECO:0000259" key="7">
    <source>
        <dbReference type="Pfam" id="PF02668"/>
    </source>
</evidence>
<evidence type="ECO:0000256" key="2">
    <source>
        <dbReference type="ARBA" id="ARBA00005896"/>
    </source>
</evidence>